<evidence type="ECO:0000313" key="3">
    <source>
        <dbReference type="EMBL" id="ORY56201.1"/>
    </source>
</evidence>
<sequence>MSISPEFNASRKLLYVFGYPIAQSKSPLIHSTGYKALDLPHEFSIIERPELTEEIEEILGDEAFGGMAVTMPFKVSIKKLLDDFTPAARQLGAVNTVIPRLGADGKRVLVGDNTDWIGIRNVLLGGLKPEHQGDSQSTGLVIGAGGAARAAVYALGEMGIRTVYLFNRSRSRIEEIIADFASYNKINIVPIASLAAEDFTLGLPLFVVGTVPVQGTFAPTLFSVDGLPPSAEGAITLNPAAFSRSQGGVMLDMAYLPKRTALIRLAEESKSEWSTNPGIMVLLQQAFAQFELWTGLKPPEEEMEARTLEVYEREASGKL</sequence>
<dbReference type="Pfam" id="PF18317">
    <property type="entry name" value="SDH_C"/>
    <property type="match status" value="1"/>
</dbReference>
<dbReference type="InterPro" id="IPR013708">
    <property type="entry name" value="Shikimate_DH-bd_N"/>
</dbReference>
<dbReference type="Proteomes" id="UP000193467">
    <property type="component" value="Unassembled WGS sequence"/>
</dbReference>
<evidence type="ECO:0000313" key="4">
    <source>
        <dbReference type="Proteomes" id="UP000193467"/>
    </source>
</evidence>
<dbReference type="GO" id="GO:0019632">
    <property type="term" value="P:shikimate metabolic process"/>
    <property type="evidence" value="ECO:0007669"/>
    <property type="project" value="TreeGrafter"/>
</dbReference>
<dbReference type="NCBIfam" id="TIGR01809">
    <property type="entry name" value="Shik-DH-AROM"/>
    <property type="match status" value="1"/>
</dbReference>
<dbReference type="PANTHER" id="PTHR21089:SF1">
    <property type="entry name" value="BIFUNCTIONAL 3-DEHYDROQUINATE DEHYDRATASE_SHIKIMATE DEHYDROGENASE, CHLOROPLASTIC"/>
    <property type="match status" value="1"/>
</dbReference>
<comment type="caution">
    <text evidence="3">The sequence shown here is derived from an EMBL/GenBank/DDBJ whole genome shotgun (WGS) entry which is preliminary data.</text>
</comment>
<dbReference type="GO" id="GO:0005737">
    <property type="term" value="C:cytoplasm"/>
    <property type="evidence" value="ECO:0007669"/>
    <property type="project" value="InterPro"/>
</dbReference>
<evidence type="ECO:0008006" key="5">
    <source>
        <dbReference type="Google" id="ProtNLM"/>
    </source>
</evidence>
<dbReference type="OrthoDB" id="204377at2759"/>
<reference evidence="3 4" key="1">
    <citation type="submission" date="2016-07" db="EMBL/GenBank/DDBJ databases">
        <title>Pervasive Adenine N6-methylation of Active Genes in Fungi.</title>
        <authorList>
            <consortium name="DOE Joint Genome Institute"/>
            <person name="Mondo S.J."/>
            <person name="Dannebaum R.O."/>
            <person name="Kuo R.C."/>
            <person name="Labutti K."/>
            <person name="Haridas S."/>
            <person name="Kuo A."/>
            <person name="Salamov A."/>
            <person name="Ahrendt S.R."/>
            <person name="Lipzen A."/>
            <person name="Sullivan W."/>
            <person name="Andreopoulos W.B."/>
            <person name="Clum A."/>
            <person name="Lindquist E."/>
            <person name="Daum C."/>
            <person name="Ramamoorthy G.K."/>
            <person name="Gryganskyi A."/>
            <person name="Culley D."/>
            <person name="Magnuson J.K."/>
            <person name="James T.Y."/>
            <person name="O'Malley M.A."/>
            <person name="Stajich J.E."/>
            <person name="Spatafora J.W."/>
            <person name="Visel A."/>
            <person name="Grigoriev I.V."/>
        </authorList>
    </citation>
    <scope>NUCLEOTIDE SEQUENCE [LARGE SCALE GENOMIC DNA]</scope>
    <source>
        <strain evidence="3 4">62-1032</strain>
    </source>
</reference>
<dbReference type="Gene3D" id="3.40.50.10860">
    <property type="entry name" value="Leucine Dehydrogenase, chain A, domain 1"/>
    <property type="match status" value="1"/>
</dbReference>
<dbReference type="InterPro" id="IPR010110">
    <property type="entry name" value="Shikimate_DH_AroM-type"/>
</dbReference>
<keyword evidence="4" id="KW-1185">Reference proteome</keyword>
<protein>
    <recommendedName>
        <fullName evidence="5">Shikimate dehydrogenase substrate binding N-terminal domain-containing protein</fullName>
    </recommendedName>
</protein>
<accession>A0A1Y2DAA3</accession>
<dbReference type="InParanoid" id="A0A1Y2DAA3"/>
<feature type="domain" description="Shikimate dehydrogenase substrate binding N-terminal" evidence="1">
    <location>
        <begin position="16"/>
        <end position="97"/>
    </location>
</feature>
<dbReference type="Gene3D" id="3.40.50.720">
    <property type="entry name" value="NAD(P)-binding Rossmann-like Domain"/>
    <property type="match status" value="1"/>
</dbReference>
<dbReference type="PANTHER" id="PTHR21089">
    <property type="entry name" value="SHIKIMATE DEHYDROGENASE"/>
    <property type="match status" value="1"/>
</dbReference>
<dbReference type="STRING" id="106004.A0A1Y2DAA3"/>
<dbReference type="InterPro" id="IPR022893">
    <property type="entry name" value="Shikimate_DH_fam"/>
</dbReference>
<evidence type="ECO:0000259" key="2">
    <source>
        <dbReference type="Pfam" id="PF18317"/>
    </source>
</evidence>
<dbReference type="InterPro" id="IPR046346">
    <property type="entry name" value="Aminoacid_DH-like_N_sf"/>
</dbReference>
<dbReference type="GO" id="GO:0009423">
    <property type="term" value="P:chorismate biosynthetic process"/>
    <property type="evidence" value="ECO:0007669"/>
    <property type="project" value="UniProtKB-UniPathway"/>
</dbReference>
<gene>
    <name evidence="3" type="ORF">BCR35DRAFT_355662</name>
</gene>
<dbReference type="EMBL" id="MCGR01000087">
    <property type="protein sequence ID" value="ORY56201.1"/>
    <property type="molecule type" value="Genomic_DNA"/>
</dbReference>
<dbReference type="GO" id="GO:0004764">
    <property type="term" value="F:shikimate 3-dehydrogenase (NADP+) activity"/>
    <property type="evidence" value="ECO:0007669"/>
    <property type="project" value="InterPro"/>
</dbReference>
<dbReference type="SUPFAM" id="SSF51735">
    <property type="entry name" value="NAD(P)-binding Rossmann-fold domains"/>
    <property type="match status" value="1"/>
</dbReference>
<evidence type="ECO:0000259" key="1">
    <source>
        <dbReference type="Pfam" id="PF08501"/>
    </source>
</evidence>
<dbReference type="SUPFAM" id="SSF53223">
    <property type="entry name" value="Aminoacid dehydrogenase-like, N-terminal domain"/>
    <property type="match status" value="1"/>
</dbReference>
<dbReference type="AlphaFoldDB" id="A0A1Y2DAA3"/>
<dbReference type="InterPro" id="IPR041121">
    <property type="entry name" value="SDH_C"/>
</dbReference>
<name>A0A1Y2DAA3_9BASI</name>
<dbReference type="InterPro" id="IPR036291">
    <property type="entry name" value="NAD(P)-bd_dom_sf"/>
</dbReference>
<organism evidence="3 4">
    <name type="scientific">Leucosporidium creatinivorum</name>
    <dbReference type="NCBI Taxonomy" id="106004"/>
    <lineage>
        <taxon>Eukaryota</taxon>
        <taxon>Fungi</taxon>
        <taxon>Dikarya</taxon>
        <taxon>Basidiomycota</taxon>
        <taxon>Pucciniomycotina</taxon>
        <taxon>Microbotryomycetes</taxon>
        <taxon>Leucosporidiales</taxon>
        <taxon>Leucosporidium</taxon>
    </lineage>
</organism>
<dbReference type="Pfam" id="PF08501">
    <property type="entry name" value="Shikimate_dh_N"/>
    <property type="match status" value="1"/>
</dbReference>
<dbReference type="UniPathway" id="UPA00053">
    <property type="reaction ID" value="UER00087"/>
</dbReference>
<proteinExistence type="predicted"/>
<feature type="domain" description="SDH C-terminal" evidence="2">
    <location>
        <begin position="281"/>
        <end position="305"/>
    </location>
</feature>